<reference evidence="2" key="1">
    <citation type="journal article" date="2017" name="Genome Announc.">
        <title>High-Quality Whole-Genome Sequences of the Oligo-Mouse-Microbiota Bacterial Community.</title>
        <authorList>
            <person name="Garzetti D."/>
            <person name="Brugiroux S."/>
            <person name="Bunk B."/>
            <person name="Pukall R."/>
            <person name="McCoy K.D."/>
            <person name="Macpherson A.J."/>
            <person name="Stecher B."/>
        </authorList>
    </citation>
    <scope>NUCLEOTIDE SEQUENCE</scope>
    <source>
        <strain evidence="2">KB18</strain>
    </source>
</reference>
<dbReference type="GO" id="GO:0006629">
    <property type="term" value="P:lipid metabolic process"/>
    <property type="evidence" value="ECO:0007669"/>
    <property type="project" value="InterPro"/>
</dbReference>
<dbReference type="PANTHER" id="PTHR46211">
    <property type="entry name" value="GLYCEROPHOSPHORYL DIESTER PHOSPHODIESTERASE"/>
    <property type="match status" value="1"/>
</dbReference>
<dbReference type="KEGG" id="amur:ADH66_04320"/>
<dbReference type="GO" id="GO:0008081">
    <property type="term" value="F:phosphoric diester hydrolase activity"/>
    <property type="evidence" value="ECO:0007669"/>
    <property type="project" value="InterPro"/>
</dbReference>
<protein>
    <submittedName>
        <fullName evidence="3">Glycerophosphodiester phosphodiesterase</fullName>
    </submittedName>
</protein>
<dbReference type="PROSITE" id="PS51704">
    <property type="entry name" value="GP_PDE"/>
    <property type="match status" value="1"/>
</dbReference>
<dbReference type="InterPro" id="IPR017946">
    <property type="entry name" value="PLC-like_Pdiesterase_TIM-brl"/>
</dbReference>
<dbReference type="SUPFAM" id="SSF51695">
    <property type="entry name" value="PLC-like phosphodiesterases"/>
    <property type="match status" value="1"/>
</dbReference>
<dbReference type="Gene3D" id="3.20.20.190">
    <property type="entry name" value="Phosphatidylinositol (PI) phosphodiesterase"/>
    <property type="match status" value="1"/>
</dbReference>
<dbReference type="EMBL" id="CP021422">
    <property type="protein sequence ID" value="ASB39944.1"/>
    <property type="molecule type" value="Genomic_DNA"/>
</dbReference>
<evidence type="ECO:0000313" key="2">
    <source>
        <dbReference type="EMBL" id="ASB39944.1"/>
    </source>
</evidence>
<proteinExistence type="predicted"/>
<name>A0A1Z2XND5_9FIRM</name>
<reference evidence="4" key="2">
    <citation type="submission" date="2017-05" db="EMBL/GenBank/DDBJ databases">
        <title>Improved OligoMM genomes.</title>
        <authorList>
            <person name="Garzetti D."/>
        </authorList>
    </citation>
    <scope>NUCLEOTIDE SEQUENCE [LARGE SCALE GENOMIC DNA]</scope>
    <source>
        <strain evidence="4">KB18</strain>
    </source>
</reference>
<dbReference type="RefSeq" id="WP_066535259.1">
    <property type="nucleotide sequence ID" value="NZ_CAPVCI010000006.1"/>
</dbReference>
<dbReference type="Proteomes" id="UP000596035">
    <property type="component" value="Chromosome"/>
</dbReference>
<evidence type="ECO:0000259" key="1">
    <source>
        <dbReference type="PROSITE" id="PS51704"/>
    </source>
</evidence>
<dbReference type="Proteomes" id="UP000196710">
    <property type="component" value="Chromosome"/>
</dbReference>
<dbReference type="Pfam" id="PF03009">
    <property type="entry name" value="GDPD"/>
    <property type="match status" value="1"/>
</dbReference>
<dbReference type="PANTHER" id="PTHR46211:SF1">
    <property type="entry name" value="GLYCEROPHOSPHODIESTER PHOSPHODIESTERASE, CYTOPLASMIC"/>
    <property type="match status" value="1"/>
</dbReference>
<accession>A0A1Z2XND5</accession>
<evidence type="ECO:0000313" key="3">
    <source>
        <dbReference type="EMBL" id="QQR29233.1"/>
    </source>
</evidence>
<keyword evidence="4" id="KW-1185">Reference proteome</keyword>
<dbReference type="EMBL" id="CP065321">
    <property type="protein sequence ID" value="QQR29233.1"/>
    <property type="molecule type" value="Genomic_DNA"/>
</dbReference>
<dbReference type="AlphaFoldDB" id="A0A1Z2XND5"/>
<organism evidence="3 5">
    <name type="scientific">Acutalibacter muris</name>
    <dbReference type="NCBI Taxonomy" id="1796620"/>
    <lineage>
        <taxon>Bacteria</taxon>
        <taxon>Bacillati</taxon>
        <taxon>Bacillota</taxon>
        <taxon>Clostridia</taxon>
        <taxon>Eubacteriales</taxon>
        <taxon>Acutalibacteraceae</taxon>
        <taxon>Acutalibacter</taxon>
    </lineage>
</organism>
<sequence length="273" mass="31390">MVWLVLVLALLLVLFILWLWLIGPQMNKKPDFGAFAGFDYAHRGLHELSDGVPENSLAGFRLAEEKGYGMEFDLQLTKDKQVVVHHDPTLKRSCGEEVTIADLTYEQLRKYRLFGTSEHIPLFREVLGALKGRTPLIIELKGYNDPAELCGLAMKELEGYKGPYCVESFDPRIVAWFRENRPEIVRGQLMCRFKKGDEGMDAFKAFCATHMLTNFHTRPNFEAYDIHTRDIPSMGFSKGLLGMQEVSWTIRNEDEYSRAKKLNSLVIFEHIRP</sequence>
<evidence type="ECO:0000313" key="4">
    <source>
        <dbReference type="Proteomes" id="UP000196710"/>
    </source>
</evidence>
<reference evidence="3 5" key="3">
    <citation type="submission" date="2020-11" db="EMBL/GenBank/DDBJ databases">
        <title>Closed and high quality bacterial genomes of the OMM12 community.</title>
        <authorList>
            <person name="Marbouty M."/>
            <person name="Lamy-Besnier Q."/>
            <person name="Debarbieux L."/>
            <person name="Koszul R."/>
        </authorList>
    </citation>
    <scope>NUCLEOTIDE SEQUENCE [LARGE SCALE GENOMIC DNA]</scope>
    <source>
        <strain evidence="3 5">KB18</strain>
    </source>
</reference>
<evidence type="ECO:0000313" key="5">
    <source>
        <dbReference type="Proteomes" id="UP000596035"/>
    </source>
</evidence>
<gene>
    <name evidence="2" type="ORF">ADH66_04320</name>
    <name evidence="3" type="ORF">I5Q82_14385</name>
</gene>
<dbReference type="InterPro" id="IPR030395">
    <property type="entry name" value="GP_PDE_dom"/>
</dbReference>
<feature type="domain" description="GP-PDE" evidence="1">
    <location>
        <begin position="37"/>
        <end position="273"/>
    </location>
</feature>